<comment type="caution">
    <text evidence="11">The sequence shown here is derived from an EMBL/GenBank/DDBJ whole genome shotgun (WGS) entry which is preliminary data.</text>
</comment>
<feature type="repeat" description="Solcar" evidence="8">
    <location>
        <begin position="112"/>
        <end position="203"/>
    </location>
</feature>
<evidence type="ECO:0000313" key="11">
    <source>
        <dbReference type="EMBL" id="KAL0871456.1"/>
    </source>
</evidence>
<dbReference type="Gene3D" id="1.50.40.10">
    <property type="entry name" value="Mitochondrial carrier domain"/>
    <property type="match status" value="1"/>
</dbReference>
<evidence type="ECO:0000256" key="4">
    <source>
        <dbReference type="ARBA" id="ARBA00022692"/>
    </source>
</evidence>
<evidence type="ECO:0000256" key="10">
    <source>
        <dbReference type="SAM" id="Phobius"/>
    </source>
</evidence>
<sequence length="298" mass="32525">MPGKEIHFADKDPIVKVMPTWVNFVLGGMSGMMAISIVQPADLVKTRMQLRGPGEKRMTFLGMTRDIVNKEGVRGLYTGLTAALFRQATYGTGRLGCFNGLMDIYKGSYGTPSFAMKLVMAMVSGGFGAFIGTPAEVALIRMTADGRLPPERRRNYTNVFNALSRIAREEGVTTLWRGAVATCTRALVVNGAQLGSYAQVREMLLSTFGNGITLHFVSSMIAGFVTSVASLPVDIIKTRVQYAAKGTSQVSVLMSVVKNEGVLALWKGLLPTYLKIGPMTVLIFVFLEQLNALYYKYF</sequence>
<dbReference type="InterPro" id="IPR023395">
    <property type="entry name" value="MCP_dom_sf"/>
</dbReference>
<dbReference type="PANTHER" id="PTHR45618">
    <property type="entry name" value="MITOCHONDRIAL DICARBOXYLATE CARRIER-RELATED"/>
    <property type="match status" value="1"/>
</dbReference>
<evidence type="ECO:0000256" key="6">
    <source>
        <dbReference type="ARBA" id="ARBA00022989"/>
    </source>
</evidence>
<proteinExistence type="inferred from homology"/>
<keyword evidence="5" id="KW-0677">Repeat</keyword>
<feature type="transmembrane region" description="Helical" evidence="10">
    <location>
        <begin position="20"/>
        <end position="38"/>
    </location>
</feature>
<dbReference type="EMBL" id="JBEUOH010000017">
    <property type="protein sequence ID" value="KAL0871456.1"/>
    <property type="molecule type" value="Genomic_DNA"/>
</dbReference>
<comment type="similarity">
    <text evidence="2 9">Belongs to the mitochondrial carrier (TC 2.A.29) family.</text>
</comment>
<dbReference type="InterPro" id="IPR018108">
    <property type="entry name" value="MCP_transmembrane"/>
</dbReference>
<evidence type="ECO:0000256" key="2">
    <source>
        <dbReference type="ARBA" id="ARBA00006375"/>
    </source>
</evidence>
<evidence type="ECO:0000256" key="9">
    <source>
        <dbReference type="RuleBase" id="RU000488"/>
    </source>
</evidence>
<organism evidence="11 12">
    <name type="scientific">Loxostege sticticalis</name>
    <name type="common">Beet webworm moth</name>
    <dbReference type="NCBI Taxonomy" id="481309"/>
    <lineage>
        <taxon>Eukaryota</taxon>
        <taxon>Metazoa</taxon>
        <taxon>Ecdysozoa</taxon>
        <taxon>Arthropoda</taxon>
        <taxon>Hexapoda</taxon>
        <taxon>Insecta</taxon>
        <taxon>Pterygota</taxon>
        <taxon>Neoptera</taxon>
        <taxon>Endopterygota</taxon>
        <taxon>Lepidoptera</taxon>
        <taxon>Glossata</taxon>
        <taxon>Ditrysia</taxon>
        <taxon>Pyraloidea</taxon>
        <taxon>Crambidae</taxon>
        <taxon>Pyraustinae</taxon>
        <taxon>Loxostege</taxon>
    </lineage>
</organism>
<keyword evidence="6 10" id="KW-1133">Transmembrane helix</keyword>
<dbReference type="Proteomes" id="UP001549920">
    <property type="component" value="Unassembled WGS sequence"/>
</dbReference>
<evidence type="ECO:0000256" key="7">
    <source>
        <dbReference type="ARBA" id="ARBA00023136"/>
    </source>
</evidence>
<dbReference type="InterPro" id="IPR050391">
    <property type="entry name" value="Mito_Metabolite_Transporter"/>
</dbReference>
<feature type="transmembrane region" description="Helical" evidence="10">
    <location>
        <begin position="203"/>
        <end position="225"/>
    </location>
</feature>
<protein>
    <recommendedName>
        <fullName evidence="13">Mitochondrial 2-oxoglutarate/malate carrier protein</fullName>
    </recommendedName>
</protein>
<feature type="transmembrane region" description="Helical" evidence="10">
    <location>
        <begin position="276"/>
        <end position="295"/>
    </location>
</feature>
<comment type="subcellular location">
    <subcellularLocation>
        <location evidence="1">Membrane</location>
        <topology evidence="1">Multi-pass membrane protein</topology>
    </subcellularLocation>
</comment>
<dbReference type="PRINTS" id="PR00926">
    <property type="entry name" value="MITOCARRIER"/>
</dbReference>
<feature type="repeat" description="Solcar" evidence="8">
    <location>
        <begin position="210"/>
        <end position="293"/>
    </location>
</feature>
<keyword evidence="12" id="KW-1185">Reference proteome</keyword>
<evidence type="ECO:0000256" key="5">
    <source>
        <dbReference type="ARBA" id="ARBA00022737"/>
    </source>
</evidence>
<dbReference type="SUPFAM" id="SSF103506">
    <property type="entry name" value="Mitochondrial carrier"/>
    <property type="match status" value="1"/>
</dbReference>
<dbReference type="PROSITE" id="PS50920">
    <property type="entry name" value="SOLCAR"/>
    <property type="match status" value="3"/>
</dbReference>
<keyword evidence="3 9" id="KW-0813">Transport</keyword>
<evidence type="ECO:0000313" key="12">
    <source>
        <dbReference type="Proteomes" id="UP001549920"/>
    </source>
</evidence>
<gene>
    <name evidence="11" type="ORF">ABMA27_005179</name>
</gene>
<accession>A0ABR3HM38</accession>
<dbReference type="InterPro" id="IPR002067">
    <property type="entry name" value="MCP"/>
</dbReference>
<evidence type="ECO:0000256" key="1">
    <source>
        <dbReference type="ARBA" id="ARBA00004141"/>
    </source>
</evidence>
<evidence type="ECO:0000256" key="8">
    <source>
        <dbReference type="PROSITE-ProRule" id="PRU00282"/>
    </source>
</evidence>
<feature type="repeat" description="Solcar" evidence="8">
    <location>
        <begin position="22"/>
        <end position="104"/>
    </location>
</feature>
<keyword evidence="4 8" id="KW-0812">Transmembrane</keyword>
<evidence type="ECO:0000256" key="3">
    <source>
        <dbReference type="ARBA" id="ARBA00022448"/>
    </source>
</evidence>
<name>A0ABR3HM38_LOXSC</name>
<dbReference type="Pfam" id="PF00153">
    <property type="entry name" value="Mito_carr"/>
    <property type="match status" value="3"/>
</dbReference>
<keyword evidence="7 8" id="KW-0472">Membrane</keyword>
<reference evidence="11 12" key="1">
    <citation type="submission" date="2024-06" db="EMBL/GenBank/DDBJ databases">
        <title>A chromosome-level genome assembly of beet webworm, Loxostege sticticalis.</title>
        <authorList>
            <person name="Zhang Y."/>
        </authorList>
    </citation>
    <scope>NUCLEOTIDE SEQUENCE [LARGE SCALE GENOMIC DNA]</scope>
    <source>
        <strain evidence="11">AQ026</strain>
        <tissue evidence="11">Whole body</tissue>
    </source>
</reference>
<evidence type="ECO:0008006" key="13">
    <source>
        <dbReference type="Google" id="ProtNLM"/>
    </source>
</evidence>